<evidence type="ECO:0000313" key="2">
    <source>
        <dbReference type="Proteomes" id="UP000320055"/>
    </source>
</evidence>
<keyword evidence="2" id="KW-1185">Reference proteome</keyword>
<dbReference type="EMBL" id="CAACVJ010000178">
    <property type="protein sequence ID" value="VEP14344.1"/>
    <property type="molecule type" value="Genomic_DNA"/>
</dbReference>
<organism evidence="1 2">
    <name type="scientific">Hyella patelloides LEGE 07179</name>
    <dbReference type="NCBI Taxonomy" id="945734"/>
    <lineage>
        <taxon>Bacteria</taxon>
        <taxon>Bacillati</taxon>
        <taxon>Cyanobacteriota</taxon>
        <taxon>Cyanophyceae</taxon>
        <taxon>Pleurocapsales</taxon>
        <taxon>Hyellaceae</taxon>
        <taxon>Hyella</taxon>
    </lineage>
</organism>
<name>A0A563VSB0_9CYAN</name>
<accession>A0A563VSB0</accession>
<dbReference type="AlphaFoldDB" id="A0A563VSB0"/>
<proteinExistence type="predicted"/>
<evidence type="ECO:0000313" key="1">
    <source>
        <dbReference type="EMBL" id="VEP14344.1"/>
    </source>
</evidence>
<dbReference type="Proteomes" id="UP000320055">
    <property type="component" value="Unassembled WGS sequence"/>
</dbReference>
<gene>
    <name evidence="1" type="ORF">H1P_2590008</name>
</gene>
<reference evidence="1 2" key="1">
    <citation type="submission" date="2019-01" db="EMBL/GenBank/DDBJ databases">
        <authorList>
            <person name="Brito A."/>
        </authorList>
    </citation>
    <scope>NUCLEOTIDE SEQUENCE [LARGE SCALE GENOMIC DNA]</scope>
    <source>
        <strain evidence="1">1</strain>
    </source>
</reference>
<sequence length="74" mass="8434">MLVVRCSLFLSCLFVSSAPPASLISLMIRVLRNKGVKTLLKIDGTIEQVFVIFIYIKTNKLTKRIQLCYLFLLV</sequence>
<protein>
    <submittedName>
        <fullName evidence="1">Uncharacterized protein</fullName>
    </submittedName>
</protein>